<proteinExistence type="predicted"/>
<sequence>MRLPTKEFYFMKKLRVNTAGIDIGSKKIFLAVEGEPVRSFETFTEDFRHARDYLLSKGIETVAMEATGVYWVILYEMLEESGLDVWLVDGRQTKQVPGRKTDVKDCQWIQQLHSYGLLNRCFVPDEQVKEIRAYQRMREDHIRTAAMHVNHMQKALTEMNIRIKEVISQIHGASGIAIIKAILEGERNPEKLLSLCHKSIIEKKAHLVLKALEGHYTEAGLFALGQAYQAYLFYQQQISACDKKIQEAMEQANNYHQDKGIRDDIESAQGRKPVRHNKPQVDHLGGHLLKIFTGKDATNLPGITDYTWLQLYAETGSNLLKWCTEKHFTSWLGLSPGQHESGKKKNTRNKKYRPKAGQIFRQIAQSLIESKKIALGAFGRKLKAKRGAGIAVKATARKLAVLYWRLMVKGLDYTEKGIKDYEQKVNLQKERWLSKAAKEMGYQLVANQYVE</sequence>
<feature type="domain" description="Transposase IS116/IS110/IS902 C-terminal" evidence="2">
    <location>
        <begin position="299"/>
        <end position="371"/>
    </location>
</feature>
<dbReference type="Pfam" id="PF01548">
    <property type="entry name" value="DEDD_Tnp_IS110"/>
    <property type="match status" value="1"/>
</dbReference>
<organism evidence="3 4">
    <name type="scientific">Fulvivirga imtechensis AK7</name>
    <dbReference type="NCBI Taxonomy" id="1237149"/>
    <lineage>
        <taxon>Bacteria</taxon>
        <taxon>Pseudomonadati</taxon>
        <taxon>Bacteroidota</taxon>
        <taxon>Cytophagia</taxon>
        <taxon>Cytophagales</taxon>
        <taxon>Fulvivirgaceae</taxon>
        <taxon>Fulvivirga</taxon>
    </lineage>
</organism>
<dbReference type="PANTHER" id="PTHR33055">
    <property type="entry name" value="TRANSPOSASE FOR INSERTION SEQUENCE ELEMENT IS1111A"/>
    <property type="match status" value="1"/>
</dbReference>
<dbReference type="EMBL" id="AMZN01000087">
    <property type="protein sequence ID" value="ELR68958.1"/>
    <property type="molecule type" value="Genomic_DNA"/>
</dbReference>
<feature type="domain" description="Transposase IS110-like N-terminal" evidence="1">
    <location>
        <begin position="19"/>
        <end position="160"/>
    </location>
</feature>
<reference evidence="3 4" key="1">
    <citation type="submission" date="2012-12" db="EMBL/GenBank/DDBJ databases">
        <title>Genome assembly of Fulvivirga imtechensis AK7.</title>
        <authorList>
            <person name="Nupur N."/>
            <person name="Khatri I."/>
            <person name="Kumar R."/>
            <person name="Subramanian S."/>
            <person name="Pinnaka A."/>
        </authorList>
    </citation>
    <scope>NUCLEOTIDE SEQUENCE [LARGE SCALE GENOMIC DNA]</scope>
    <source>
        <strain evidence="3 4">AK7</strain>
    </source>
</reference>
<dbReference type="GO" id="GO:0003677">
    <property type="term" value="F:DNA binding"/>
    <property type="evidence" value="ECO:0007669"/>
    <property type="project" value="InterPro"/>
</dbReference>
<dbReference type="InterPro" id="IPR003346">
    <property type="entry name" value="Transposase_20"/>
</dbReference>
<dbReference type="InterPro" id="IPR002525">
    <property type="entry name" value="Transp_IS110-like_N"/>
</dbReference>
<evidence type="ECO:0000313" key="4">
    <source>
        <dbReference type="Proteomes" id="UP000011135"/>
    </source>
</evidence>
<dbReference type="InterPro" id="IPR047650">
    <property type="entry name" value="Transpos_IS110"/>
</dbReference>
<dbReference type="Proteomes" id="UP000011135">
    <property type="component" value="Unassembled WGS sequence"/>
</dbReference>
<dbReference type="PANTHER" id="PTHR33055:SF13">
    <property type="entry name" value="TRANSPOSASE"/>
    <property type="match status" value="1"/>
</dbReference>
<evidence type="ECO:0000313" key="3">
    <source>
        <dbReference type="EMBL" id="ELR68958.1"/>
    </source>
</evidence>
<dbReference type="NCBIfam" id="NF033542">
    <property type="entry name" value="transpos_IS110"/>
    <property type="match status" value="1"/>
</dbReference>
<dbReference type="AlphaFoldDB" id="L8JL51"/>
<dbReference type="GO" id="GO:0006313">
    <property type="term" value="P:DNA transposition"/>
    <property type="evidence" value="ECO:0007669"/>
    <property type="project" value="InterPro"/>
</dbReference>
<dbReference type="eggNOG" id="COG3547">
    <property type="taxonomic scope" value="Bacteria"/>
</dbReference>
<keyword evidence="4" id="KW-1185">Reference proteome</keyword>
<accession>L8JL51</accession>
<dbReference type="Pfam" id="PF02371">
    <property type="entry name" value="Transposase_20"/>
    <property type="match status" value="1"/>
</dbReference>
<protein>
    <submittedName>
        <fullName evidence="3">Mobile element protein</fullName>
    </submittedName>
</protein>
<dbReference type="GO" id="GO:0004803">
    <property type="term" value="F:transposase activity"/>
    <property type="evidence" value="ECO:0007669"/>
    <property type="project" value="InterPro"/>
</dbReference>
<name>L8JL51_9BACT</name>
<evidence type="ECO:0000259" key="2">
    <source>
        <dbReference type="Pfam" id="PF02371"/>
    </source>
</evidence>
<comment type="caution">
    <text evidence="3">The sequence shown here is derived from an EMBL/GenBank/DDBJ whole genome shotgun (WGS) entry which is preliminary data.</text>
</comment>
<gene>
    <name evidence="3" type="ORF">C900_05651</name>
</gene>
<evidence type="ECO:0000259" key="1">
    <source>
        <dbReference type="Pfam" id="PF01548"/>
    </source>
</evidence>